<feature type="domain" description="DUF6613" evidence="2">
    <location>
        <begin position="35"/>
        <end position="225"/>
    </location>
</feature>
<evidence type="ECO:0000313" key="3">
    <source>
        <dbReference type="EMBL" id="HIU91568.1"/>
    </source>
</evidence>
<dbReference type="Pfam" id="PF20318">
    <property type="entry name" value="DUF6613"/>
    <property type="match status" value="1"/>
</dbReference>
<reference evidence="3" key="2">
    <citation type="journal article" date="2021" name="PeerJ">
        <title>Extensive microbial diversity within the chicken gut microbiome revealed by metagenomics and culture.</title>
        <authorList>
            <person name="Gilroy R."/>
            <person name="Ravi A."/>
            <person name="Getino M."/>
            <person name="Pursley I."/>
            <person name="Horton D.L."/>
            <person name="Alikhan N.F."/>
            <person name="Baker D."/>
            <person name="Gharbi K."/>
            <person name="Hall N."/>
            <person name="Watson M."/>
            <person name="Adriaenssens E.M."/>
            <person name="Foster-Nyarko E."/>
            <person name="Jarju S."/>
            <person name="Secka A."/>
            <person name="Antonio M."/>
            <person name="Oren A."/>
            <person name="Chaudhuri R.R."/>
            <person name="La Ragione R."/>
            <person name="Hildebrand F."/>
            <person name="Pallen M.J."/>
        </authorList>
    </citation>
    <scope>NUCLEOTIDE SEQUENCE</scope>
    <source>
        <strain evidence="3">CHK154-7741</strain>
    </source>
</reference>
<dbReference type="InterPro" id="IPR046721">
    <property type="entry name" value="DUF6613"/>
</dbReference>
<keyword evidence="1" id="KW-1133">Transmembrane helix</keyword>
<organism evidence="3 4">
    <name type="scientific">Candidatus Limenecus avicola</name>
    <dbReference type="NCBI Taxonomy" id="2840847"/>
    <lineage>
        <taxon>Bacteria</taxon>
        <taxon>Bacillati</taxon>
        <taxon>Bacillota</taxon>
        <taxon>Clostridia</taxon>
        <taxon>Eubacteriales</taxon>
        <taxon>Clostridiaceae</taxon>
        <taxon>Clostridiaceae incertae sedis</taxon>
        <taxon>Candidatus Limenecus</taxon>
    </lineage>
</organism>
<dbReference type="Proteomes" id="UP000886748">
    <property type="component" value="Unassembled WGS sequence"/>
</dbReference>
<evidence type="ECO:0000256" key="1">
    <source>
        <dbReference type="SAM" id="Phobius"/>
    </source>
</evidence>
<dbReference type="AlphaFoldDB" id="A0A9D1SQ25"/>
<dbReference type="EMBL" id="DVOD01000004">
    <property type="protein sequence ID" value="HIU91568.1"/>
    <property type="molecule type" value="Genomic_DNA"/>
</dbReference>
<protein>
    <recommendedName>
        <fullName evidence="2">DUF6613 domain-containing protein</fullName>
    </recommendedName>
</protein>
<name>A0A9D1SQ25_9CLOT</name>
<gene>
    <name evidence="3" type="ORF">IAD26_00390</name>
</gene>
<feature type="transmembrane region" description="Helical" evidence="1">
    <location>
        <begin position="12"/>
        <end position="30"/>
    </location>
</feature>
<keyword evidence="1" id="KW-0472">Membrane</keyword>
<keyword evidence="1" id="KW-0812">Transmembrane</keyword>
<sequence>MDDIQRKKLRAVGALAVLVIAILTIFFLFLNAREKKNTALILRMFYSDMSQTFQFSMNSNGAPGEWGWHGGYKNADLIDSYIAHYLRISEKCIKKTGTCMPDVDYKTLNGKSANINLSKLPSVRLNNGIAFAVESIGSCKKTNSPCALVYVDINGVEEPNTFGKDLFVFMIVNSNSVPFIPYNVHLSQDDIVHHTKYGCSKKSEIAMYCSALIHSKGWVIDKNYPW</sequence>
<reference evidence="3" key="1">
    <citation type="submission" date="2020-10" db="EMBL/GenBank/DDBJ databases">
        <authorList>
            <person name="Gilroy R."/>
        </authorList>
    </citation>
    <scope>NUCLEOTIDE SEQUENCE</scope>
    <source>
        <strain evidence="3">CHK154-7741</strain>
    </source>
</reference>
<evidence type="ECO:0000313" key="4">
    <source>
        <dbReference type="Proteomes" id="UP000886748"/>
    </source>
</evidence>
<proteinExistence type="predicted"/>
<evidence type="ECO:0000259" key="2">
    <source>
        <dbReference type="Pfam" id="PF20318"/>
    </source>
</evidence>
<comment type="caution">
    <text evidence="3">The sequence shown here is derived from an EMBL/GenBank/DDBJ whole genome shotgun (WGS) entry which is preliminary data.</text>
</comment>
<accession>A0A9D1SQ25</accession>